<sequence length="116" mass="13120">MRFLVLLTEPDHFARWDRADEAERERAFAAYRAFSAMVRERGSILAGDALHEPETARTVRPGPERAVTDGPYAETVEQLGGFYLIDLPTFDDALEAARLLPPEYTIEVRPTLEVEV</sequence>
<dbReference type="Proteomes" id="UP001596135">
    <property type="component" value="Unassembled WGS sequence"/>
</dbReference>
<dbReference type="SUPFAM" id="SSF54909">
    <property type="entry name" value="Dimeric alpha+beta barrel"/>
    <property type="match status" value="1"/>
</dbReference>
<protein>
    <submittedName>
        <fullName evidence="3">YciI family protein</fullName>
    </submittedName>
</protein>
<dbReference type="Gene3D" id="3.30.70.1060">
    <property type="entry name" value="Dimeric alpha+beta barrel"/>
    <property type="match status" value="1"/>
</dbReference>
<proteinExistence type="inferred from homology"/>
<dbReference type="EMBL" id="JBHSRJ010000005">
    <property type="protein sequence ID" value="MFC6044468.1"/>
    <property type="molecule type" value="Genomic_DNA"/>
</dbReference>
<name>A0ABW1LLZ1_9ACTN</name>
<comment type="similarity">
    <text evidence="1">Belongs to the YciI family.</text>
</comment>
<gene>
    <name evidence="3" type="ORF">ACFPYL_15365</name>
</gene>
<dbReference type="InterPro" id="IPR011008">
    <property type="entry name" value="Dimeric_a/b-barrel"/>
</dbReference>
<evidence type="ECO:0000256" key="1">
    <source>
        <dbReference type="ARBA" id="ARBA00007689"/>
    </source>
</evidence>
<dbReference type="InterPro" id="IPR005545">
    <property type="entry name" value="YCII"/>
</dbReference>
<dbReference type="RefSeq" id="WP_379155948.1">
    <property type="nucleotide sequence ID" value="NZ_JBHSRJ010000005.1"/>
</dbReference>
<evidence type="ECO:0000259" key="2">
    <source>
        <dbReference type="Pfam" id="PF03795"/>
    </source>
</evidence>
<feature type="domain" description="YCII-related" evidence="2">
    <location>
        <begin position="2"/>
        <end position="101"/>
    </location>
</feature>
<reference evidence="4" key="1">
    <citation type="journal article" date="2019" name="Int. J. Syst. Evol. Microbiol.">
        <title>The Global Catalogue of Microorganisms (GCM) 10K type strain sequencing project: providing services to taxonomists for standard genome sequencing and annotation.</title>
        <authorList>
            <consortium name="The Broad Institute Genomics Platform"/>
            <consortium name="The Broad Institute Genome Sequencing Center for Infectious Disease"/>
            <person name="Wu L."/>
            <person name="Ma J."/>
        </authorList>
    </citation>
    <scope>NUCLEOTIDE SEQUENCE [LARGE SCALE GENOMIC DNA]</scope>
    <source>
        <strain evidence="4">CCUG 54522</strain>
    </source>
</reference>
<accession>A0ABW1LLZ1</accession>
<dbReference type="PANTHER" id="PTHR35174:SF3">
    <property type="entry name" value="BLL7171 PROTEIN"/>
    <property type="match status" value="1"/>
</dbReference>
<dbReference type="PANTHER" id="PTHR35174">
    <property type="entry name" value="BLL7171 PROTEIN-RELATED"/>
    <property type="match status" value="1"/>
</dbReference>
<organism evidence="3 4">
    <name type="scientific">Nocardioides hankookensis</name>
    <dbReference type="NCBI Taxonomy" id="443157"/>
    <lineage>
        <taxon>Bacteria</taxon>
        <taxon>Bacillati</taxon>
        <taxon>Actinomycetota</taxon>
        <taxon>Actinomycetes</taxon>
        <taxon>Propionibacteriales</taxon>
        <taxon>Nocardioidaceae</taxon>
        <taxon>Nocardioides</taxon>
    </lineage>
</organism>
<comment type="caution">
    <text evidence="3">The sequence shown here is derived from an EMBL/GenBank/DDBJ whole genome shotgun (WGS) entry which is preliminary data.</text>
</comment>
<evidence type="ECO:0000313" key="3">
    <source>
        <dbReference type="EMBL" id="MFC6044468.1"/>
    </source>
</evidence>
<keyword evidence="4" id="KW-1185">Reference proteome</keyword>
<evidence type="ECO:0000313" key="4">
    <source>
        <dbReference type="Proteomes" id="UP001596135"/>
    </source>
</evidence>
<dbReference type="Pfam" id="PF03795">
    <property type="entry name" value="YCII"/>
    <property type="match status" value="1"/>
</dbReference>